<feature type="transmembrane region" description="Helical" evidence="1">
    <location>
        <begin position="313"/>
        <end position="333"/>
    </location>
</feature>
<organism evidence="2 3">
    <name type="scientific">Pontibacter ramchanderi</name>
    <dbReference type="NCBI Taxonomy" id="1179743"/>
    <lineage>
        <taxon>Bacteria</taxon>
        <taxon>Pseudomonadati</taxon>
        <taxon>Bacteroidota</taxon>
        <taxon>Cytophagia</taxon>
        <taxon>Cytophagales</taxon>
        <taxon>Hymenobacteraceae</taxon>
        <taxon>Pontibacter</taxon>
    </lineage>
</organism>
<dbReference type="Proteomes" id="UP000233782">
    <property type="component" value="Unassembled WGS sequence"/>
</dbReference>
<name>A0A2N3U7A6_9BACT</name>
<evidence type="ECO:0008006" key="4">
    <source>
        <dbReference type="Google" id="ProtNLM"/>
    </source>
</evidence>
<dbReference type="EMBL" id="PJMU01000004">
    <property type="protein sequence ID" value="PKV62631.1"/>
    <property type="molecule type" value="Genomic_DNA"/>
</dbReference>
<feature type="transmembrane region" description="Helical" evidence="1">
    <location>
        <begin position="286"/>
        <end position="307"/>
    </location>
</feature>
<gene>
    <name evidence="2" type="ORF">BD749_3512</name>
</gene>
<feature type="transmembrane region" description="Helical" evidence="1">
    <location>
        <begin position="89"/>
        <end position="109"/>
    </location>
</feature>
<keyword evidence="3" id="KW-1185">Reference proteome</keyword>
<keyword evidence="1" id="KW-1133">Transmembrane helix</keyword>
<feature type="transmembrane region" description="Helical" evidence="1">
    <location>
        <begin position="248"/>
        <end position="266"/>
    </location>
</feature>
<feature type="transmembrane region" description="Helical" evidence="1">
    <location>
        <begin position="55"/>
        <end position="77"/>
    </location>
</feature>
<keyword evidence="1" id="KW-0812">Transmembrane</keyword>
<sequence length="442" mass="48978">MSAATTSNSPPKWLVLPHYAFAAVAFVVLCLLLVFSTDAFGGHYFHPKLLTLTHVAALGWATMIIFGSVYQLLPVVLEVRLYSEKLGTWAFALLAMGTILLTVAFWNFWVGTIMHIAACLLFVAFSLFAINVVQTTRQVKKWGIEADFMVTSVVWLVATGLVGVLMVFNFQYPFLPQDHVHYLKLHAHLGMAGWFLLLIVGVGSKLIPMFLLAHPEDTRSLNWSYYLINGGLVLFAMDHLFLHTGYNALYAAMVVAGIASFLYFLYQAKCLGKRPDLDLGMKQTFVALALLVLPIVLVFIVTLQFGLPQGLLSALYLVYGLSIFFGFVSALILGQTFKTLPFIVWMHSYEDYVGRFKTPMPKDLYSVALLRWQNITYIVGLVTLLAGVLLAEQSVILLGAVLLSVAAALYAGNVFKVLLHKVKDLKPFGYENAGTGARQRSV</sequence>
<protein>
    <recommendedName>
        <fullName evidence="4">Cytochrome C and Quinol oxidase polypeptide I</fullName>
    </recommendedName>
</protein>
<proteinExistence type="predicted"/>
<feature type="transmembrane region" description="Helical" evidence="1">
    <location>
        <begin position="225"/>
        <end position="242"/>
    </location>
</feature>
<feature type="transmembrane region" description="Helical" evidence="1">
    <location>
        <begin position="396"/>
        <end position="419"/>
    </location>
</feature>
<accession>A0A2N3U7A6</accession>
<feature type="transmembrane region" description="Helical" evidence="1">
    <location>
        <begin position="364"/>
        <end position="390"/>
    </location>
</feature>
<feature type="transmembrane region" description="Helical" evidence="1">
    <location>
        <begin position="12"/>
        <end position="35"/>
    </location>
</feature>
<evidence type="ECO:0000256" key="1">
    <source>
        <dbReference type="SAM" id="Phobius"/>
    </source>
</evidence>
<comment type="caution">
    <text evidence="2">The sequence shown here is derived from an EMBL/GenBank/DDBJ whole genome shotgun (WGS) entry which is preliminary data.</text>
</comment>
<evidence type="ECO:0000313" key="2">
    <source>
        <dbReference type="EMBL" id="PKV62631.1"/>
    </source>
</evidence>
<dbReference type="AlphaFoldDB" id="A0A2N3U7A6"/>
<dbReference type="InterPro" id="IPR036927">
    <property type="entry name" value="Cyt_c_oxase-like_su1_sf"/>
</dbReference>
<feature type="transmembrane region" description="Helical" evidence="1">
    <location>
        <begin position="115"/>
        <end position="133"/>
    </location>
</feature>
<evidence type="ECO:0000313" key="3">
    <source>
        <dbReference type="Proteomes" id="UP000233782"/>
    </source>
</evidence>
<keyword evidence="1" id="KW-0472">Membrane</keyword>
<feature type="transmembrane region" description="Helical" evidence="1">
    <location>
        <begin position="153"/>
        <end position="172"/>
    </location>
</feature>
<dbReference type="RefSeq" id="WP_101446809.1">
    <property type="nucleotide sequence ID" value="NZ_PJMU01000004.1"/>
</dbReference>
<reference evidence="2 3" key="1">
    <citation type="submission" date="2017-12" db="EMBL/GenBank/DDBJ databases">
        <title>Genomic Encyclopedia of Type Strains, Phase III (KMG-III): the genomes of soil and plant-associated and newly described type strains.</title>
        <authorList>
            <person name="Whitman W."/>
        </authorList>
    </citation>
    <scope>NUCLEOTIDE SEQUENCE [LARGE SCALE GENOMIC DNA]</scope>
    <source>
        <strain evidence="2 3">LP43</strain>
    </source>
</reference>
<feature type="transmembrane region" description="Helical" evidence="1">
    <location>
        <begin position="192"/>
        <end position="213"/>
    </location>
</feature>
<dbReference type="Gene3D" id="1.20.210.10">
    <property type="entry name" value="Cytochrome c oxidase-like, subunit I domain"/>
    <property type="match status" value="2"/>
</dbReference>
<dbReference type="SUPFAM" id="SSF81442">
    <property type="entry name" value="Cytochrome c oxidase subunit I-like"/>
    <property type="match status" value="1"/>
</dbReference>
<dbReference type="OrthoDB" id="5245199at2"/>